<comment type="caution">
    <text evidence="8">The sequence shown here is derived from an EMBL/GenBank/DDBJ whole genome shotgun (WGS) entry which is preliminary data.</text>
</comment>
<comment type="similarity">
    <text evidence="5">Belongs to the FKBP-type PPIase family.</text>
</comment>
<dbReference type="InterPro" id="IPR046357">
    <property type="entry name" value="PPIase_dom_sf"/>
</dbReference>
<reference evidence="8 9" key="1">
    <citation type="submission" date="2010-12" db="EMBL/GenBank/DDBJ databases">
        <authorList>
            <person name="Muzny D."/>
            <person name="Qin X."/>
            <person name="Deng J."/>
            <person name="Jiang H."/>
            <person name="Liu Y."/>
            <person name="Qu J."/>
            <person name="Song X.-Z."/>
            <person name="Zhang L."/>
            <person name="Thornton R."/>
            <person name="Coyle M."/>
            <person name="Francisco L."/>
            <person name="Jackson L."/>
            <person name="Javaid M."/>
            <person name="Korchina V."/>
            <person name="Kovar C."/>
            <person name="Mata R."/>
            <person name="Mathew T."/>
            <person name="Ngo R."/>
            <person name="Nguyen L."/>
            <person name="Nguyen N."/>
            <person name="Okwuonu G."/>
            <person name="Ongeri F."/>
            <person name="Pham C."/>
            <person name="Simmons D."/>
            <person name="Wilczek-Boney K."/>
            <person name="Hale W."/>
            <person name="Jakkamsetti A."/>
            <person name="Pham P."/>
            <person name="Ruth R."/>
            <person name="San Lucas F."/>
            <person name="Warren J."/>
            <person name="Zhang J."/>
            <person name="Zhao Z."/>
            <person name="Zhou C."/>
            <person name="Zhu D."/>
            <person name="Lee S."/>
            <person name="Bess C."/>
            <person name="Blankenburg K."/>
            <person name="Forbes L."/>
            <person name="Fu Q."/>
            <person name="Gubbala S."/>
            <person name="Hirani K."/>
            <person name="Jayaseelan J.C."/>
            <person name="Lara F."/>
            <person name="Munidasa M."/>
            <person name="Palculict T."/>
            <person name="Patil S."/>
            <person name="Pu L.-L."/>
            <person name="Saada N."/>
            <person name="Tang L."/>
            <person name="Weissenberger G."/>
            <person name="Zhu Y."/>
            <person name="Hemphill L."/>
            <person name="Shang Y."/>
            <person name="Youmans B."/>
            <person name="Ayvaz T."/>
            <person name="Ross M."/>
            <person name="Santibanez J."/>
            <person name="Aqrawi P."/>
            <person name="Gross S."/>
            <person name="Joshi V."/>
            <person name="Fowler G."/>
            <person name="Nazareth L."/>
            <person name="Reid J."/>
            <person name="Worley K."/>
            <person name="Petrosino J."/>
            <person name="Highlander S."/>
            <person name="Gibbs R."/>
        </authorList>
    </citation>
    <scope>NUCLEOTIDE SEQUENCE [LARGE SCALE GENOMIC DNA]</scope>
    <source>
        <strain evidence="8 9">ATCC 51333</strain>
    </source>
</reference>
<dbReference type="SUPFAM" id="SSF54534">
    <property type="entry name" value="FKBP-like"/>
    <property type="match status" value="1"/>
</dbReference>
<keyword evidence="6" id="KW-0732">Signal</keyword>
<keyword evidence="3 4" id="KW-0413">Isomerase</keyword>
<dbReference type="InterPro" id="IPR001179">
    <property type="entry name" value="PPIase_FKBP_dom"/>
</dbReference>
<evidence type="ECO:0000256" key="1">
    <source>
        <dbReference type="ARBA" id="ARBA00000971"/>
    </source>
</evidence>
<protein>
    <recommendedName>
        <fullName evidence="5">Peptidyl-prolyl cis-trans isomerase</fullName>
        <ecNumber evidence="5">5.2.1.8</ecNumber>
    </recommendedName>
</protein>
<name>E6LZI5_9ACTO</name>
<keyword evidence="2 4" id="KW-0697">Rotamase</keyword>
<gene>
    <name evidence="8" type="ORF">HMPREF0388_1272</name>
</gene>
<evidence type="ECO:0000259" key="7">
    <source>
        <dbReference type="PROSITE" id="PS50059"/>
    </source>
</evidence>
<sequence length="294" mass="30282">MLRKFAFALAAASLALSLTACSKPAGSEMPTVASPQFGTIPEINFPAAPPPEAPVMKILDDGDGKGEEVKDGDLVVVDYYGKVWGGAVMPDSTITDTAGPRAISLAHPPIEGWKELRGVKVGQRVLMILPPSQAYGEMGSSSIGVKKDDTLAYVVDVRLAVSPDAASKFQVTPTNNPLPNGISINPDGQGAYTLNTAAAGAYPSAQDTTVYATGDGPAVKAGQGVIVKRVSTDWNGQTTAADWNAGEMISVSADSMGLADLPLGSLVLVITPATPTADPQATLLQLVAAYDSSR</sequence>
<evidence type="ECO:0000256" key="3">
    <source>
        <dbReference type="ARBA" id="ARBA00023235"/>
    </source>
</evidence>
<dbReference type="HOGENOM" id="CLU_946002_0_0_11"/>
<dbReference type="PROSITE" id="PS50059">
    <property type="entry name" value="FKBP_PPIASE"/>
    <property type="match status" value="1"/>
</dbReference>
<evidence type="ECO:0000313" key="9">
    <source>
        <dbReference type="Proteomes" id="UP000005573"/>
    </source>
</evidence>
<evidence type="ECO:0000256" key="2">
    <source>
        <dbReference type="ARBA" id="ARBA00023110"/>
    </source>
</evidence>
<dbReference type="Gene3D" id="3.10.50.40">
    <property type="match status" value="1"/>
</dbReference>
<proteinExistence type="inferred from homology"/>
<dbReference type="EC" id="5.2.1.8" evidence="5"/>
<dbReference type="EMBL" id="AEPY01000010">
    <property type="protein sequence ID" value="EFU79758.1"/>
    <property type="molecule type" value="Genomic_DNA"/>
</dbReference>
<dbReference type="PROSITE" id="PS51257">
    <property type="entry name" value="PROKAR_LIPOPROTEIN"/>
    <property type="match status" value="1"/>
</dbReference>
<dbReference type="Proteomes" id="UP000005573">
    <property type="component" value="Unassembled WGS sequence"/>
</dbReference>
<organism evidence="8 9">
    <name type="scientific">Mobiluncus curtisii ATCC 51333</name>
    <dbReference type="NCBI Taxonomy" id="887326"/>
    <lineage>
        <taxon>Bacteria</taxon>
        <taxon>Bacillati</taxon>
        <taxon>Actinomycetota</taxon>
        <taxon>Actinomycetes</taxon>
        <taxon>Actinomycetales</taxon>
        <taxon>Actinomycetaceae</taxon>
        <taxon>Mobiluncus</taxon>
    </lineage>
</organism>
<dbReference type="GO" id="GO:0003755">
    <property type="term" value="F:peptidyl-prolyl cis-trans isomerase activity"/>
    <property type="evidence" value="ECO:0007669"/>
    <property type="project" value="UniProtKB-UniRule"/>
</dbReference>
<evidence type="ECO:0000256" key="4">
    <source>
        <dbReference type="PROSITE-ProRule" id="PRU00277"/>
    </source>
</evidence>
<dbReference type="AlphaFoldDB" id="E6LZI5"/>
<feature type="domain" description="PPIase FKBP-type" evidence="7">
    <location>
        <begin position="72"/>
        <end position="161"/>
    </location>
</feature>
<accession>E6LZI5</accession>
<evidence type="ECO:0000256" key="5">
    <source>
        <dbReference type="RuleBase" id="RU003915"/>
    </source>
</evidence>
<evidence type="ECO:0000256" key="6">
    <source>
        <dbReference type="SAM" id="SignalP"/>
    </source>
</evidence>
<evidence type="ECO:0000313" key="8">
    <source>
        <dbReference type="EMBL" id="EFU79758.1"/>
    </source>
</evidence>
<feature type="chain" id="PRO_5038718313" description="Peptidyl-prolyl cis-trans isomerase" evidence="6">
    <location>
        <begin position="23"/>
        <end position="294"/>
    </location>
</feature>
<dbReference type="RefSeq" id="WP_004009676.1">
    <property type="nucleotide sequence ID" value="NZ_GL622340.1"/>
</dbReference>
<feature type="signal peptide" evidence="6">
    <location>
        <begin position="1"/>
        <end position="22"/>
    </location>
</feature>
<dbReference type="Pfam" id="PF00254">
    <property type="entry name" value="FKBP_C"/>
    <property type="match status" value="1"/>
</dbReference>
<comment type="catalytic activity">
    <reaction evidence="1 4 5">
        <text>[protein]-peptidylproline (omega=180) = [protein]-peptidylproline (omega=0)</text>
        <dbReference type="Rhea" id="RHEA:16237"/>
        <dbReference type="Rhea" id="RHEA-COMP:10747"/>
        <dbReference type="Rhea" id="RHEA-COMP:10748"/>
        <dbReference type="ChEBI" id="CHEBI:83833"/>
        <dbReference type="ChEBI" id="CHEBI:83834"/>
        <dbReference type="EC" id="5.2.1.8"/>
    </reaction>
</comment>